<keyword evidence="5" id="KW-0548">Nucleotidyltransferase</keyword>
<sequence>MDDSSISLLHALPDAVYVIDPATSRIVDCNRAAHDDLGLERDDVLEHSVLSLQTAVHGMPAWSEIAEVIRQASPYRFIGSHRRADGSEMPVEVVTSVATVDGHERFISVARDIRRRPGVAEPDASSRDRWQILHDLADGVWDWYPAEERLVFSPRLHSLLGYGPEEMPEVIETWKDNVHPEDLPVVLTMLEDHLKGERHHFEAVYRLRNRNGHYLWVHDRGSVVEWDADGRPSRVTGLVHDETDAKTVESRLQREADHDALTGLLNRRRGMELLGGLFRRHLPDGEQTLAVIALDLDHFKRINDRYGHLVGDRVLQRLGAIIRSEVPMEAIAMRWGGEEFLIGLPITHDEQPFDLVSRLRDALVETVWDPPLANQKITASAGFAVREASEQTLTDLIASADRALYLAKREGRDRIAADQPHAASSRPLGDHTKQRATR</sequence>
<dbReference type="PANTHER" id="PTHR44757">
    <property type="entry name" value="DIGUANYLATE CYCLASE DGCP"/>
    <property type="match status" value="1"/>
</dbReference>
<dbReference type="SUPFAM" id="SSF55785">
    <property type="entry name" value="PYP-like sensor domain (PAS domain)"/>
    <property type="match status" value="2"/>
</dbReference>
<dbReference type="CDD" id="cd00130">
    <property type="entry name" value="PAS"/>
    <property type="match status" value="2"/>
</dbReference>
<keyword evidence="5" id="KW-0808">Transferase</keyword>
<dbReference type="CDD" id="cd01949">
    <property type="entry name" value="GGDEF"/>
    <property type="match status" value="1"/>
</dbReference>
<accession>A0ABZ0YVB5</accession>
<evidence type="ECO:0000256" key="1">
    <source>
        <dbReference type="SAM" id="MobiDB-lite"/>
    </source>
</evidence>
<evidence type="ECO:0000259" key="4">
    <source>
        <dbReference type="PROSITE" id="PS50887"/>
    </source>
</evidence>
<dbReference type="InterPro" id="IPR052155">
    <property type="entry name" value="Biofilm_reg_signaling"/>
</dbReference>
<dbReference type="NCBIfam" id="TIGR00254">
    <property type="entry name" value="GGDEF"/>
    <property type="match status" value="1"/>
</dbReference>
<dbReference type="SMART" id="SM00086">
    <property type="entry name" value="PAC"/>
    <property type="match status" value="2"/>
</dbReference>
<feature type="region of interest" description="Disordered" evidence="1">
    <location>
        <begin position="413"/>
        <end position="438"/>
    </location>
</feature>
<dbReference type="Gene3D" id="3.30.450.20">
    <property type="entry name" value="PAS domain"/>
    <property type="match status" value="2"/>
</dbReference>
<dbReference type="InterPro" id="IPR000160">
    <property type="entry name" value="GGDEF_dom"/>
</dbReference>
<dbReference type="PROSITE" id="PS50887">
    <property type="entry name" value="GGDEF"/>
    <property type="match status" value="1"/>
</dbReference>
<dbReference type="InterPro" id="IPR000700">
    <property type="entry name" value="PAS-assoc_C"/>
</dbReference>
<dbReference type="EMBL" id="CP140153">
    <property type="protein sequence ID" value="WQH16122.1"/>
    <property type="molecule type" value="Genomic_DNA"/>
</dbReference>
<dbReference type="SUPFAM" id="SSF55073">
    <property type="entry name" value="Nucleotide cyclase"/>
    <property type="match status" value="1"/>
</dbReference>
<evidence type="ECO:0000313" key="6">
    <source>
        <dbReference type="Proteomes" id="UP001327459"/>
    </source>
</evidence>
<proteinExistence type="predicted"/>
<dbReference type="PROSITE" id="PS50113">
    <property type="entry name" value="PAC"/>
    <property type="match status" value="1"/>
</dbReference>
<dbReference type="InterPro" id="IPR001610">
    <property type="entry name" value="PAC"/>
</dbReference>
<dbReference type="Pfam" id="PF00990">
    <property type="entry name" value="GGDEF"/>
    <property type="match status" value="1"/>
</dbReference>
<feature type="domain" description="PAS" evidence="2">
    <location>
        <begin position="152"/>
        <end position="197"/>
    </location>
</feature>
<dbReference type="InterPro" id="IPR013655">
    <property type="entry name" value="PAS_fold_3"/>
</dbReference>
<name>A0ABZ0YVB5_9GAMM</name>
<dbReference type="Pfam" id="PF08447">
    <property type="entry name" value="PAS_3"/>
    <property type="match status" value="1"/>
</dbReference>
<reference evidence="5 6" key="1">
    <citation type="submission" date="2023-11" db="EMBL/GenBank/DDBJ databases">
        <title>MicrobeMod: A computational toolkit for identifying prokaryotic methylation and restriction-modification with nanopore sequencing.</title>
        <authorList>
            <person name="Crits-Christoph A."/>
            <person name="Kang S.C."/>
            <person name="Lee H."/>
            <person name="Ostrov N."/>
        </authorList>
    </citation>
    <scope>NUCLEOTIDE SEQUENCE [LARGE SCALE GENOMIC DNA]</scope>
    <source>
        <strain evidence="5 6">ATCC 49870</strain>
    </source>
</reference>
<dbReference type="SMART" id="SM00267">
    <property type="entry name" value="GGDEF"/>
    <property type="match status" value="1"/>
</dbReference>
<dbReference type="InterPro" id="IPR000014">
    <property type="entry name" value="PAS"/>
</dbReference>
<feature type="domain" description="PAS" evidence="2">
    <location>
        <begin position="8"/>
        <end position="50"/>
    </location>
</feature>
<dbReference type="NCBIfam" id="TIGR00229">
    <property type="entry name" value="sensory_box"/>
    <property type="match status" value="2"/>
</dbReference>
<feature type="domain" description="GGDEF" evidence="4">
    <location>
        <begin position="287"/>
        <end position="420"/>
    </location>
</feature>
<gene>
    <name evidence="5" type="ORF">SR882_10205</name>
</gene>
<dbReference type="SMART" id="SM00091">
    <property type="entry name" value="PAS"/>
    <property type="match status" value="2"/>
</dbReference>
<dbReference type="PROSITE" id="PS50112">
    <property type="entry name" value="PAS"/>
    <property type="match status" value="2"/>
</dbReference>
<evidence type="ECO:0000259" key="3">
    <source>
        <dbReference type="PROSITE" id="PS50113"/>
    </source>
</evidence>
<dbReference type="EC" id="2.7.7.65" evidence="5"/>
<keyword evidence="6" id="KW-1185">Reference proteome</keyword>
<protein>
    <submittedName>
        <fullName evidence="5">Diguanylate cyclase</fullName>
        <ecNumber evidence="5">2.7.7.65</ecNumber>
    </submittedName>
</protein>
<feature type="domain" description="PAC" evidence="3">
    <location>
        <begin position="201"/>
        <end position="254"/>
    </location>
</feature>
<dbReference type="InterPro" id="IPR043128">
    <property type="entry name" value="Rev_trsase/Diguanyl_cyclase"/>
</dbReference>
<dbReference type="Pfam" id="PF13426">
    <property type="entry name" value="PAS_9"/>
    <property type="match status" value="1"/>
</dbReference>
<feature type="compositionally biased region" description="Basic and acidic residues" evidence="1">
    <location>
        <begin position="428"/>
        <end position="438"/>
    </location>
</feature>
<dbReference type="PANTHER" id="PTHR44757:SF2">
    <property type="entry name" value="BIOFILM ARCHITECTURE MAINTENANCE PROTEIN MBAA"/>
    <property type="match status" value="1"/>
</dbReference>
<dbReference type="InterPro" id="IPR029787">
    <property type="entry name" value="Nucleotide_cyclase"/>
</dbReference>
<dbReference type="Gene3D" id="3.30.70.270">
    <property type="match status" value="1"/>
</dbReference>
<evidence type="ECO:0000259" key="2">
    <source>
        <dbReference type="PROSITE" id="PS50112"/>
    </source>
</evidence>
<dbReference type="GO" id="GO:0052621">
    <property type="term" value="F:diguanylate cyclase activity"/>
    <property type="evidence" value="ECO:0007669"/>
    <property type="project" value="UniProtKB-EC"/>
</dbReference>
<dbReference type="Proteomes" id="UP001327459">
    <property type="component" value="Chromosome"/>
</dbReference>
<dbReference type="RefSeq" id="WP_322521137.1">
    <property type="nucleotide sequence ID" value="NZ_CP140153.1"/>
</dbReference>
<dbReference type="InterPro" id="IPR035965">
    <property type="entry name" value="PAS-like_dom_sf"/>
</dbReference>
<evidence type="ECO:0000313" key="5">
    <source>
        <dbReference type="EMBL" id="WQH16122.1"/>
    </source>
</evidence>
<organism evidence="5 6">
    <name type="scientific">Guyparkeria halophila</name>
    <dbReference type="NCBI Taxonomy" id="47960"/>
    <lineage>
        <taxon>Bacteria</taxon>
        <taxon>Pseudomonadati</taxon>
        <taxon>Pseudomonadota</taxon>
        <taxon>Gammaproteobacteria</taxon>
        <taxon>Chromatiales</taxon>
        <taxon>Thioalkalibacteraceae</taxon>
        <taxon>Guyparkeria</taxon>
    </lineage>
</organism>